<dbReference type="InterPro" id="IPR036271">
    <property type="entry name" value="Tet_transcr_reg_TetR-rel_C_sf"/>
</dbReference>
<evidence type="ECO:0000256" key="2">
    <source>
        <dbReference type="ARBA" id="ARBA00023015"/>
    </source>
</evidence>
<feature type="region of interest" description="Disordered" evidence="6">
    <location>
        <begin position="1"/>
        <end position="29"/>
    </location>
</feature>
<keyword evidence="9" id="KW-1185">Reference proteome</keyword>
<evidence type="ECO:0000256" key="1">
    <source>
        <dbReference type="ARBA" id="ARBA00022491"/>
    </source>
</evidence>
<reference evidence="8 9" key="1">
    <citation type="submission" date="2021-02" db="EMBL/GenBank/DDBJ databases">
        <title>Genome Streptomyces sp. RHZ10.</title>
        <authorList>
            <person name="Besaury L."/>
        </authorList>
    </citation>
    <scope>NUCLEOTIDE SEQUENCE [LARGE SCALE GENOMIC DNA]</scope>
    <source>
        <strain evidence="8 9">RHZ10</strain>
    </source>
</reference>
<dbReference type="Gene3D" id="1.10.357.10">
    <property type="entry name" value="Tetracycline Repressor, domain 2"/>
    <property type="match status" value="1"/>
</dbReference>
<dbReference type="InterPro" id="IPR009057">
    <property type="entry name" value="Homeodomain-like_sf"/>
</dbReference>
<dbReference type="PANTHER" id="PTHR30055">
    <property type="entry name" value="HTH-TYPE TRANSCRIPTIONAL REGULATOR RUTR"/>
    <property type="match status" value="1"/>
</dbReference>
<evidence type="ECO:0000256" key="4">
    <source>
        <dbReference type="ARBA" id="ARBA00023163"/>
    </source>
</evidence>
<evidence type="ECO:0000256" key="6">
    <source>
        <dbReference type="SAM" id="MobiDB-lite"/>
    </source>
</evidence>
<feature type="DNA-binding region" description="H-T-H motif" evidence="5">
    <location>
        <begin position="54"/>
        <end position="73"/>
    </location>
</feature>
<evidence type="ECO:0000313" key="8">
    <source>
        <dbReference type="EMBL" id="MBM7054310.1"/>
    </source>
</evidence>
<dbReference type="Pfam" id="PF13977">
    <property type="entry name" value="TetR_C_6"/>
    <property type="match status" value="1"/>
</dbReference>
<accession>A0ABS2HUA5</accession>
<evidence type="ECO:0000256" key="3">
    <source>
        <dbReference type="ARBA" id="ARBA00023125"/>
    </source>
</evidence>
<dbReference type="EMBL" id="JAFEUF010000038">
    <property type="protein sequence ID" value="MBM7054310.1"/>
    <property type="molecule type" value="Genomic_DNA"/>
</dbReference>
<dbReference type="PROSITE" id="PS50977">
    <property type="entry name" value="HTH_TETR_2"/>
    <property type="match status" value="1"/>
</dbReference>
<keyword evidence="3 5" id="KW-0238">DNA-binding</keyword>
<dbReference type="PRINTS" id="PR00455">
    <property type="entry name" value="HTHTETR"/>
</dbReference>
<evidence type="ECO:0000256" key="5">
    <source>
        <dbReference type="PROSITE-ProRule" id="PRU00335"/>
    </source>
</evidence>
<organism evidence="8 9">
    <name type="scientific">Streptomyces durocortorensis</name>
    <dbReference type="NCBI Taxonomy" id="2811104"/>
    <lineage>
        <taxon>Bacteria</taxon>
        <taxon>Bacillati</taxon>
        <taxon>Actinomycetota</taxon>
        <taxon>Actinomycetes</taxon>
        <taxon>Kitasatosporales</taxon>
        <taxon>Streptomycetaceae</taxon>
        <taxon>Streptomyces</taxon>
    </lineage>
</organism>
<dbReference type="SUPFAM" id="SSF48498">
    <property type="entry name" value="Tetracyclin repressor-like, C-terminal domain"/>
    <property type="match status" value="1"/>
</dbReference>
<gene>
    <name evidence="8" type="ORF">JS521_10650</name>
</gene>
<feature type="domain" description="HTH tetR-type" evidence="7">
    <location>
        <begin position="31"/>
        <end position="91"/>
    </location>
</feature>
<dbReference type="SUPFAM" id="SSF46689">
    <property type="entry name" value="Homeodomain-like"/>
    <property type="match status" value="1"/>
</dbReference>
<keyword evidence="1" id="KW-0678">Repressor</keyword>
<proteinExistence type="predicted"/>
<dbReference type="PANTHER" id="PTHR30055:SF234">
    <property type="entry name" value="HTH-TYPE TRANSCRIPTIONAL REGULATOR BETI"/>
    <property type="match status" value="1"/>
</dbReference>
<protein>
    <submittedName>
        <fullName evidence="8">TetR/AcrR family transcriptional regulator</fullName>
    </submittedName>
</protein>
<dbReference type="Proteomes" id="UP000712045">
    <property type="component" value="Unassembled WGS sequence"/>
</dbReference>
<evidence type="ECO:0000313" key="9">
    <source>
        <dbReference type="Proteomes" id="UP000712045"/>
    </source>
</evidence>
<keyword evidence="2" id="KW-0805">Transcription regulation</keyword>
<dbReference type="InterPro" id="IPR050109">
    <property type="entry name" value="HTH-type_TetR-like_transc_reg"/>
</dbReference>
<name>A0ABS2HUA5_9ACTN</name>
<sequence length="231" mass="25144">MSAPEEAPHQAEPAPARPRARRRTGTYRAADQRRGEILDAAVRQFARKGYLSTSMQKVAEDVGISHTGLLHHFPSKRHLLMAVLEAREDQAVTRFYGELDPQAPDVVRLLGLVAAQSRLNVSQPGLMQMYAVLAAEAGSEEHPAHAYFQQRYERVITVIDSAILHGITAGVVIPGTDGRAVAREMLAVADGLQIQWALSGGSLDLPAAHREYLDRVCRRITVSGQGLGPAD</sequence>
<evidence type="ECO:0000259" key="7">
    <source>
        <dbReference type="PROSITE" id="PS50977"/>
    </source>
</evidence>
<dbReference type="InterPro" id="IPR039538">
    <property type="entry name" value="BetI_C"/>
</dbReference>
<comment type="caution">
    <text evidence="8">The sequence shown here is derived from an EMBL/GenBank/DDBJ whole genome shotgun (WGS) entry which is preliminary data.</text>
</comment>
<feature type="compositionally biased region" description="Low complexity" evidence="6">
    <location>
        <begin position="1"/>
        <end position="14"/>
    </location>
</feature>
<dbReference type="InterPro" id="IPR001647">
    <property type="entry name" value="HTH_TetR"/>
</dbReference>
<dbReference type="RefSeq" id="WP_205082479.1">
    <property type="nucleotide sequence ID" value="NZ_JAFEUF010000038.1"/>
</dbReference>
<dbReference type="Pfam" id="PF00440">
    <property type="entry name" value="TetR_N"/>
    <property type="match status" value="1"/>
</dbReference>
<keyword evidence="4" id="KW-0804">Transcription</keyword>